<dbReference type="Proteomes" id="UP000776276">
    <property type="component" value="Unassembled WGS sequence"/>
</dbReference>
<keyword evidence="4" id="KW-0489">Methyltransferase</keyword>
<keyword evidence="5" id="KW-1185">Reference proteome</keyword>
<sequence>MRTPPPAFDPATYRARNPALAALSDEAARAHYEAEGRAAGLVASPFAVREGLLGWIAAAPSVLEIGPFCRPLLTGAHVDYLDVLDADALRARARKLGMDPAGCPEVIQHVGELAQVDRRYAAVVSSHAIEHQPDLVAHLREVERVLEPDGVFCLLIPDKRYCFDHFLPESSIAGVLQAYREGRRRHILASVIEHAALTAHNDPERHWAGDHGAPAEMPARRVADAIRRHDEAGGGYLDVHAWQFTPQSFRAIIDTLQALGLIGLEVAGVYDTARGRNEFVAILRPDRQAAQRLRAAAEHIRVIALQTADADRYAAMLAITQPNVAEYCRRHGYGYEAYIGIKRGFHPWQASYNRIAMLSELVARGYDGWVLYMDADAWVADLDFDLAAYLARHRDRAAIIATAGVTPARWDVNDGVMLINLGHPTGRALVARWQALFDERLPDARLREAVEWVGEDNDQDLLQRLLREDSTLADAVLVESMAVLNGPAARFVRQHLRAHTADFRERMRALAEAVADSFRLGEAAPPIPTTAADQRWRWRLARPIGHEPALAEAPLPAPRPALAERAIEAWRAGGGKPRNSRPHEAALAEALDRGDAEAVAAMLAGLGRDAAGQGLLGGAQQHGRARDPVFAYRLALIAQDRMVSLAEAVGALPLEDPEDGPWGVNAALAPPALWAMIAGAIGADITPPDQIGGHLGLATGGAIVHLRMIEGLHAAWRLRQLGSSRVIEIGGAAGLAAAYAARLGLGHVTVDGPLRRAIQAYVAGGRTAGTLTEAGPADTLLVNEATGALTQALLADAREAGIVRALIIDGDAGLAGIAGRMTDAGWRLISRNRHWLRPGAIESVWEPGRRL</sequence>
<dbReference type="GO" id="GO:0032259">
    <property type="term" value="P:methylation"/>
    <property type="evidence" value="ECO:0007669"/>
    <property type="project" value="UniProtKB-KW"/>
</dbReference>
<keyword evidence="1" id="KW-0328">Glycosyltransferase</keyword>
<evidence type="ECO:0000313" key="5">
    <source>
        <dbReference type="Proteomes" id="UP000776276"/>
    </source>
</evidence>
<dbReference type="PANTHER" id="PTHR31306:SF4">
    <property type="entry name" value="ALPHA-1,2-GALACTOSYLTRANSFERASE"/>
    <property type="match status" value="1"/>
</dbReference>
<keyword evidence="2" id="KW-0808">Transferase</keyword>
<dbReference type="GO" id="GO:0008168">
    <property type="term" value="F:methyltransferase activity"/>
    <property type="evidence" value="ECO:0007669"/>
    <property type="project" value="UniProtKB-KW"/>
</dbReference>
<comment type="caution">
    <text evidence="4">The sequence shown here is derived from an EMBL/GenBank/DDBJ whole genome shotgun (WGS) entry which is preliminary data.</text>
</comment>
<protein>
    <submittedName>
        <fullName evidence="4">Methyltransferase domain-containing protein</fullName>
    </submittedName>
</protein>
<dbReference type="InterPro" id="IPR013216">
    <property type="entry name" value="Methyltransf_11"/>
</dbReference>
<evidence type="ECO:0000256" key="1">
    <source>
        <dbReference type="ARBA" id="ARBA00022676"/>
    </source>
</evidence>
<accession>A0ABS6BFA7</accession>
<evidence type="ECO:0000256" key="2">
    <source>
        <dbReference type="ARBA" id="ARBA00022679"/>
    </source>
</evidence>
<dbReference type="PANTHER" id="PTHR31306">
    <property type="entry name" value="ALPHA-1,6-MANNOSYLTRANSFERASE MNN11-RELATED"/>
    <property type="match status" value="1"/>
</dbReference>
<organism evidence="4 5">
    <name type="scientific">Sphingomonas quercus</name>
    <dbReference type="NCBI Taxonomy" id="2842451"/>
    <lineage>
        <taxon>Bacteria</taxon>
        <taxon>Pseudomonadati</taxon>
        <taxon>Pseudomonadota</taxon>
        <taxon>Alphaproteobacteria</taxon>
        <taxon>Sphingomonadales</taxon>
        <taxon>Sphingomonadaceae</taxon>
        <taxon>Sphingomonas</taxon>
    </lineage>
</organism>
<proteinExistence type="predicted"/>
<name>A0ABS6BFA7_9SPHN</name>
<dbReference type="Pfam" id="PF08241">
    <property type="entry name" value="Methyltransf_11"/>
    <property type="match status" value="1"/>
</dbReference>
<gene>
    <name evidence="4" type="ORF">KOF26_03815</name>
</gene>
<evidence type="ECO:0000313" key="4">
    <source>
        <dbReference type="EMBL" id="MBU3076982.1"/>
    </source>
</evidence>
<dbReference type="RefSeq" id="WP_216320404.1">
    <property type="nucleotide sequence ID" value="NZ_JAHKRT010000002.1"/>
</dbReference>
<dbReference type="InterPro" id="IPR008630">
    <property type="entry name" value="Glyco_trans_34"/>
</dbReference>
<dbReference type="EMBL" id="JAHKRT010000002">
    <property type="protein sequence ID" value="MBU3076982.1"/>
    <property type="molecule type" value="Genomic_DNA"/>
</dbReference>
<evidence type="ECO:0000259" key="3">
    <source>
        <dbReference type="Pfam" id="PF08241"/>
    </source>
</evidence>
<feature type="domain" description="Methyltransferase type 11" evidence="3">
    <location>
        <begin position="100"/>
        <end position="153"/>
    </location>
</feature>
<reference evidence="4 5" key="1">
    <citation type="submission" date="2021-06" db="EMBL/GenBank/DDBJ databases">
        <title>Sphingomonas sp. XMGL2, whole genome shotgun sequencing project.</title>
        <authorList>
            <person name="Zhao G."/>
            <person name="Shen L."/>
        </authorList>
    </citation>
    <scope>NUCLEOTIDE SEQUENCE [LARGE SCALE GENOMIC DNA]</scope>
    <source>
        <strain evidence="4 5">XMGL2</strain>
    </source>
</reference>